<keyword evidence="2" id="KW-1185">Reference proteome</keyword>
<name>A0A845R3U7_9CLOT</name>
<comment type="caution">
    <text evidence="1">The sequence shown here is derived from an EMBL/GenBank/DDBJ whole genome shotgun (WGS) entry which is preliminary data.</text>
</comment>
<reference evidence="1 2" key="1">
    <citation type="submission" date="2018-08" db="EMBL/GenBank/DDBJ databases">
        <title>Murine metabolic-syndrome-specific gut microbial biobank.</title>
        <authorList>
            <person name="Liu C."/>
        </authorList>
    </citation>
    <scope>NUCLEOTIDE SEQUENCE [LARGE SCALE GENOMIC DNA]</scope>
    <source>
        <strain evidence="1 2">583</strain>
    </source>
</reference>
<organism evidence="1 2">
    <name type="scientific">Senegalia massiliensis</name>
    <dbReference type="NCBI Taxonomy" id="1720316"/>
    <lineage>
        <taxon>Bacteria</taxon>
        <taxon>Bacillati</taxon>
        <taxon>Bacillota</taxon>
        <taxon>Clostridia</taxon>
        <taxon>Eubacteriales</taxon>
        <taxon>Clostridiaceae</taxon>
        <taxon>Senegalia</taxon>
    </lineage>
</organism>
<dbReference type="RefSeq" id="WP_160198742.1">
    <property type="nucleotide sequence ID" value="NZ_QXXA01000026.1"/>
</dbReference>
<gene>
    <name evidence="1" type="ORF">D3Z33_15565</name>
</gene>
<dbReference type="Proteomes" id="UP000467132">
    <property type="component" value="Unassembled WGS sequence"/>
</dbReference>
<evidence type="ECO:0000313" key="2">
    <source>
        <dbReference type="Proteomes" id="UP000467132"/>
    </source>
</evidence>
<proteinExistence type="predicted"/>
<evidence type="ECO:0000313" key="1">
    <source>
        <dbReference type="EMBL" id="NBI08278.1"/>
    </source>
</evidence>
<dbReference type="AlphaFoldDB" id="A0A845R3U7"/>
<dbReference type="EMBL" id="QXXA01000026">
    <property type="protein sequence ID" value="NBI08278.1"/>
    <property type="molecule type" value="Genomic_DNA"/>
</dbReference>
<accession>A0A845R3U7</accession>
<protein>
    <submittedName>
        <fullName evidence="1">Uncharacterized protein</fullName>
    </submittedName>
</protein>
<dbReference type="OrthoDB" id="1757897at2"/>
<sequence length="115" mass="13335">MWKRIYHKLKEKGLNPYPPGKHIGECIERYCVVKENSQVPYFNSNKTGYKTIDIILLVPNDSYISMDPYAKEIKAAMKELNFIRKTGNETPVIPDDSKKAYTSSIEYQLMKKLEG</sequence>